<gene>
    <name evidence="1" type="ORF">H3V42_00145</name>
</gene>
<accession>A0A9X7YDB6</accession>
<protein>
    <submittedName>
        <fullName evidence="1">Uncharacterized protein</fullName>
    </submittedName>
</protein>
<sequence>MPEIALRKWIKPSTISALAPAEWDDFTQRWAVGKLAEAGVSLPAELRVIEQACHPVDMKWLGHRLGIVWKSSTPTSSMEAKSWLHETGRLTKHLPLDIAAHAIDEAARASRFTPTAYEILKVAQPLLDERQRQRQRLDWIVNGKPKQPRRPWEMDARPFSDVDPCKPDEAKAIAEEFGIPRPGTHVPRKGDRRARGAAHLTVEDYVSLGLSRADAEKAISDIREQAA</sequence>
<reference evidence="1 2" key="1">
    <citation type="submission" date="2020-07" db="EMBL/GenBank/DDBJ databases">
        <title>Whole genome sequence of Sphingobium yanoikuyae A3.</title>
        <authorList>
            <person name="Han S.-S."/>
        </authorList>
    </citation>
    <scope>NUCLEOTIDE SEQUENCE [LARGE SCALE GENOMIC DNA]</scope>
    <source>
        <strain evidence="1 2">A3</strain>
    </source>
</reference>
<dbReference type="AlphaFoldDB" id="A0A9X7YDB6"/>
<dbReference type="EMBL" id="CP060122">
    <property type="protein sequence ID" value="QNG46133.1"/>
    <property type="molecule type" value="Genomic_DNA"/>
</dbReference>
<evidence type="ECO:0000313" key="1">
    <source>
        <dbReference type="EMBL" id="QNG46133.1"/>
    </source>
</evidence>
<proteinExistence type="predicted"/>
<organism evidence="1 2">
    <name type="scientific">Sphingobium yanoikuyae</name>
    <name type="common">Sphingomonas yanoikuyae</name>
    <dbReference type="NCBI Taxonomy" id="13690"/>
    <lineage>
        <taxon>Bacteria</taxon>
        <taxon>Pseudomonadati</taxon>
        <taxon>Pseudomonadota</taxon>
        <taxon>Alphaproteobacteria</taxon>
        <taxon>Sphingomonadales</taxon>
        <taxon>Sphingomonadaceae</taxon>
        <taxon>Sphingobium</taxon>
    </lineage>
</organism>
<evidence type="ECO:0000313" key="2">
    <source>
        <dbReference type="Proteomes" id="UP000515377"/>
    </source>
</evidence>
<name>A0A9X7YDB6_SPHYA</name>
<dbReference type="Proteomes" id="UP000515377">
    <property type="component" value="Chromosome"/>
</dbReference>